<feature type="compositionally biased region" description="Gly residues" evidence="2">
    <location>
        <begin position="94"/>
        <end position="108"/>
    </location>
</feature>
<proteinExistence type="inferred from homology"/>
<keyword evidence="4" id="KW-1185">Reference proteome</keyword>
<name>A0A498CB12_9GAMM</name>
<dbReference type="HAMAP" id="MF_01232">
    <property type="entry name" value="UPF0229"/>
    <property type="match status" value="1"/>
</dbReference>
<evidence type="ECO:0000313" key="3">
    <source>
        <dbReference type="EMBL" id="RLK50190.1"/>
    </source>
</evidence>
<organism evidence="3 4">
    <name type="scientific">Alkalispirillum mobile</name>
    <dbReference type="NCBI Taxonomy" id="85925"/>
    <lineage>
        <taxon>Bacteria</taxon>
        <taxon>Pseudomonadati</taxon>
        <taxon>Pseudomonadota</taxon>
        <taxon>Gammaproteobacteria</taxon>
        <taxon>Chromatiales</taxon>
        <taxon>Ectothiorhodospiraceae</taxon>
        <taxon>Alkalispirillum</taxon>
    </lineage>
</organism>
<dbReference type="RefSeq" id="WP_121440697.1">
    <property type="nucleotide sequence ID" value="NZ_RCDA01000001.1"/>
</dbReference>
<comment type="caution">
    <text evidence="3">The sequence shown here is derived from an EMBL/GenBank/DDBJ whole genome shotgun (WGS) entry which is preliminary data.</text>
</comment>
<dbReference type="PANTHER" id="PTHR30510:SF2">
    <property type="entry name" value="UPF0229 PROTEIN YEAH"/>
    <property type="match status" value="1"/>
</dbReference>
<sequence>MVNIIDRRLNPKDKSLANRQRFLRRAKRQVLDAVRDASAKRSVKDMRGEGEQISIPADGLGEPSFRKGSDSGAREHVLPGNKEYRVGDVIPRPEGGGGGGGRGEGSPDGEGQDEFQFMVSRDEFLDLFFENLALPDLVKKDLKKTERFANQRAGYSVSGSPSNLNLTRTMRNSLSRRIALRRPKREALRDLELEIDRLERSGSDPERLRALVEELDRQTRRARQIPWIDPIDIRFNRFEPVPQPVSQAVMFCLMDVSGSMTEDMKDLAKRFFMLLYLFLERRYRHVDVVFIRHTHIAQEVDEETFFYSRETGGTLVSPALDEMYRVQRDRYPEERWNIYAAQASDGDNTPADNPRVIQTMRETILPLCQYFAYIEVGGQGLHMASDLWRAYEKVASTQPVMAMRRVRRRDEIFPVFRELFTPVDKLGAGL</sequence>
<feature type="compositionally biased region" description="Basic and acidic residues" evidence="2">
    <location>
        <begin position="34"/>
        <end position="50"/>
    </location>
</feature>
<accession>A0A498CB12</accession>
<feature type="compositionally biased region" description="Basic and acidic residues" evidence="2">
    <location>
        <begin position="64"/>
        <end position="86"/>
    </location>
</feature>
<dbReference type="AlphaFoldDB" id="A0A498CB12"/>
<evidence type="ECO:0000256" key="2">
    <source>
        <dbReference type="SAM" id="MobiDB-lite"/>
    </source>
</evidence>
<protein>
    <recommendedName>
        <fullName evidence="1">UPF0229 protein DFR31_0080</fullName>
    </recommendedName>
</protein>
<evidence type="ECO:0000256" key="1">
    <source>
        <dbReference type="HAMAP-Rule" id="MF_01232"/>
    </source>
</evidence>
<reference evidence="3 4" key="1">
    <citation type="submission" date="2018-10" db="EMBL/GenBank/DDBJ databases">
        <title>Genomic Encyclopedia of Type Strains, Phase IV (KMG-IV): sequencing the most valuable type-strain genomes for metagenomic binning, comparative biology and taxonomic classification.</title>
        <authorList>
            <person name="Goeker M."/>
        </authorList>
    </citation>
    <scope>NUCLEOTIDE SEQUENCE [LARGE SCALE GENOMIC DNA]</scope>
    <source>
        <strain evidence="3 4">DSM 12769</strain>
    </source>
</reference>
<dbReference type="NCBIfam" id="NF003707">
    <property type="entry name" value="PRK05325.1-2"/>
    <property type="match status" value="1"/>
</dbReference>
<comment type="similarity">
    <text evidence="1">Belongs to the UPF0229 family.</text>
</comment>
<dbReference type="Pfam" id="PF04285">
    <property type="entry name" value="DUF444"/>
    <property type="match status" value="1"/>
</dbReference>
<dbReference type="NCBIfam" id="NF003708">
    <property type="entry name" value="PRK05325.1-3"/>
    <property type="match status" value="1"/>
</dbReference>
<dbReference type="PANTHER" id="PTHR30510">
    <property type="entry name" value="UPF0229 PROTEIN YEAH"/>
    <property type="match status" value="1"/>
</dbReference>
<dbReference type="InterPro" id="IPR006698">
    <property type="entry name" value="UPF0229"/>
</dbReference>
<dbReference type="Proteomes" id="UP000275461">
    <property type="component" value="Unassembled WGS sequence"/>
</dbReference>
<gene>
    <name evidence="3" type="ORF">DFR31_0080</name>
</gene>
<dbReference type="OrthoDB" id="9788289at2"/>
<evidence type="ECO:0000313" key="4">
    <source>
        <dbReference type="Proteomes" id="UP000275461"/>
    </source>
</evidence>
<feature type="region of interest" description="Disordered" evidence="2">
    <location>
        <begin position="34"/>
        <end position="113"/>
    </location>
</feature>
<dbReference type="EMBL" id="RCDA01000001">
    <property type="protein sequence ID" value="RLK50190.1"/>
    <property type="molecule type" value="Genomic_DNA"/>
</dbReference>